<dbReference type="PRINTS" id="PR00125">
    <property type="entry name" value="ATPASEDELTA"/>
</dbReference>
<keyword evidence="7 8" id="KW-0066">ATP synthesis</keyword>
<sequence>MAKLVGKRYAEALFEVALEYDKLEEYKQEIIEVSKVFESEPKLKTIFEHPKLTKNEKKDIINSLFKGKISQEILNLLYIVVDKGRERYLSYIKDEYVALSNEKLGIIEAKAVTAVPMTEEEKSKLQDNLSNKFGKRVILENIVNEEIIGGVLVKIEDKVIDNSIKGQLDNIEKELKNVKVEKIGVKS</sequence>
<dbReference type="Pfam" id="PF00213">
    <property type="entry name" value="OSCP"/>
    <property type="match status" value="1"/>
</dbReference>
<dbReference type="NCBIfam" id="NF004403">
    <property type="entry name" value="PRK05758.2-4"/>
    <property type="match status" value="1"/>
</dbReference>
<keyword evidence="2 8" id="KW-0813">Transport</keyword>
<dbReference type="HAMAP" id="MF_01416">
    <property type="entry name" value="ATP_synth_delta_bact"/>
    <property type="match status" value="1"/>
</dbReference>
<comment type="caution">
    <text evidence="9">The sequence shown here is derived from an EMBL/GenBank/DDBJ whole genome shotgun (WGS) entry which is preliminary data.</text>
</comment>
<evidence type="ECO:0000256" key="5">
    <source>
        <dbReference type="ARBA" id="ARBA00023136"/>
    </source>
</evidence>
<name>R1CAW1_9FIRM</name>
<evidence type="ECO:0000256" key="7">
    <source>
        <dbReference type="ARBA" id="ARBA00023310"/>
    </source>
</evidence>
<dbReference type="PROSITE" id="PS00389">
    <property type="entry name" value="ATPASE_DELTA"/>
    <property type="match status" value="1"/>
</dbReference>
<reference evidence="9 10" key="1">
    <citation type="journal article" date="2015" name="Geomicrobiol. J.">
        <title>Caldisalinibacter kiritimatiensis gen. nov., sp. nov., a moderately thermohalophilic thiosulfate-reducing bacterium from a hypersaline microbial mat.</title>
        <authorList>
            <person name="Ben Hania W."/>
            <person name="Joseph M."/>
            <person name="Fiebig A."/>
            <person name="Bunk B."/>
            <person name="Klenk H.-P."/>
            <person name="Fardeau M.-L."/>
            <person name="Spring S."/>
        </authorList>
    </citation>
    <scope>NUCLEOTIDE SEQUENCE [LARGE SCALE GENOMIC DNA]</scope>
    <source>
        <strain evidence="9 10">L21-TH-D2</strain>
    </source>
</reference>
<evidence type="ECO:0000256" key="3">
    <source>
        <dbReference type="ARBA" id="ARBA00022781"/>
    </source>
</evidence>
<comment type="subcellular location">
    <subcellularLocation>
        <location evidence="8">Cell membrane</location>
        <topology evidence="8">Peripheral membrane protein</topology>
    </subcellularLocation>
    <subcellularLocation>
        <location evidence="1">Membrane</location>
    </subcellularLocation>
</comment>
<organism evidence="9 10">
    <name type="scientific">Caldisalinibacter kiritimatiensis</name>
    <dbReference type="NCBI Taxonomy" id="1304284"/>
    <lineage>
        <taxon>Bacteria</taxon>
        <taxon>Bacillati</taxon>
        <taxon>Bacillota</taxon>
        <taxon>Tissierellia</taxon>
        <taxon>Tissierellales</taxon>
        <taxon>Thermohalobacteraceae</taxon>
        <taxon>Caldisalinibacter</taxon>
    </lineage>
</organism>
<proteinExistence type="inferred from homology"/>
<evidence type="ECO:0000256" key="1">
    <source>
        <dbReference type="ARBA" id="ARBA00004370"/>
    </source>
</evidence>
<evidence type="ECO:0000313" key="10">
    <source>
        <dbReference type="Proteomes" id="UP000013378"/>
    </source>
</evidence>
<keyword evidence="10" id="KW-1185">Reference proteome</keyword>
<dbReference type="STRING" id="1304284.L21TH_2524"/>
<dbReference type="GO" id="GO:0016787">
    <property type="term" value="F:hydrolase activity"/>
    <property type="evidence" value="ECO:0007669"/>
    <property type="project" value="UniProtKB-KW"/>
</dbReference>
<keyword evidence="5 8" id="KW-0472">Membrane</keyword>
<dbReference type="GO" id="GO:0005886">
    <property type="term" value="C:plasma membrane"/>
    <property type="evidence" value="ECO:0007669"/>
    <property type="project" value="UniProtKB-SubCell"/>
</dbReference>
<dbReference type="NCBIfam" id="TIGR01145">
    <property type="entry name" value="ATP_synt_delta"/>
    <property type="match status" value="1"/>
</dbReference>
<keyword evidence="9" id="KW-0378">Hydrolase</keyword>
<evidence type="ECO:0000256" key="8">
    <source>
        <dbReference type="HAMAP-Rule" id="MF_01416"/>
    </source>
</evidence>
<dbReference type="InterPro" id="IPR000711">
    <property type="entry name" value="ATPase_OSCP/dsu"/>
</dbReference>
<keyword evidence="4 8" id="KW-0406">Ion transport</keyword>
<evidence type="ECO:0000313" key="9">
    <source>
        <dbReference type="EMBL" id="EOC99449.1"/>
    </source>
</evidence>
<dbReference type="RefSeq" id="WP_006317139.1">
    <property type="nucleotide sequence ID" value="NZ_ARZA01000273.1"/>
</dbReference>
<dbReference type="InterPro" id="IPR020781">
    <property type="entry name" value="ATPase_OSCP/d_CS"/>
</dbReference>
<evidence type="ECO:0000256" key="2">
    <source>
        <dbReference type="ARBA" id="ARBA00022448"/>
    </source>
</evidence>
<dbReference type="AlphaFoldDB" id="R1CAW1"/>
<protein>
    <recommendedName>
        <fullName evidence="8">ATP synthase subunit delta</fullName>
    </recommendedName>
    <alternativeName>
        <fullName evidence="8">ATP synthase F(1) sector subunit delta</fullName>
    </alternativeName>
    <alternativeName>
        <fullName evidence="8">F-type ATPase subunit delta</fullName>
        <shortName evidence="8">F-ATPase subunit delta</shortName>
    </alternativeName>
</protein>
<comment type="similarity">
    <text evidence="8">Belongs to the ATPase delta chain family.</text>
</comment>
<dbReference type="InterPro" id="IPR026015">
    <property type="entry name" value="ATP_synth_OSCP/delta_N_sf"/>
</dbReference>
<comment type="function">
    <text evidence="8">F(1)F(0) ATP synthase produces ATP from ADP in the presence of a proton or sodium gradient. F-type ATPases consist of two structural domains, F(1) containing the extramembraneous catalytic core and F(0) containing the membrane proton channel, linked together by a central stalk and a peripheral stalk. During catalysis, ATP synthesis in the catalytic domain of F(1) is coupled via a rotary mechanism of the central stalk subunits to proton translocation.</text>
</comment>
<dbReference type="GO" id="GO:0045259">
    <property type="term" value="C:proton-transporting ATP synthase complex"/>
    <property type="evidence" value="ECO:0007669"/>
    <property type="project" value="UniProtKB-KW"/>
</dbReference>
<keyword evidence="6 8" id="KW-0139">CF(1)</keyword>
<dbReference type="Proteomes" id="UP000013378">
    <property type="component" value="Unassembled WGS sequence"/>
</dbReference>
<evidence type="ECO:0000256" key="4">
    <source>
        <dbReference type="ARBA" id="ARBA00023065"/>
    </source>
</evidence>
<dbReference type="eggNOG" id="COG0712">
    <property type="taxonomic scope" value="Bacteria"/>
</dbReference>
<gene>
    <name evidence="8" type="primary">atpH</name>
    <name evidence="9" type="ORF">L21TH_2524</name>
</gene>
<accession>R1CAW1</accession>
<dbReference type="GO" id="GO:0046933">
    <property type="term" value="F:proton-transporting ATP synthase activity, rotational mechanism"/>
    <property type="evidence" value="ECO:0007669"/>
    <property type="project" value="UniProtKB-UniRule"/>
</dbReference>
<dbReference type="Gene3D" id="1.10.520.20">
    <property type="entry name" value="N-terminal domain of the delta subunit of the F1F0-ATP synthase"/>
    <property type="match status" value="1"/>
</dbReference>
<dbReference type="SUPFAM" id="SSF47928">
    <property type="entry name" value="N-terminal domain of the delta subunit of the F1F0-ATP synthase"/>
    <property type="match status" value="1"/>
</dbReference>
<comment type="function">
    <text evidence="8">This protein is part of the stalk that links CF(0) to CF(1). It either transmits conformational changes from CF(0) to CF(1) or is implicated in proton conduction.</text>
</comment>
<keyword evidence="3 8" id="KW-0375">Hydrogen ion transport</keyword>
<dbReference type="OrthoDB" id="9802471at2"/>
<evidence type="ECO:0000256" key="6">
    <source>
        <dbReference type="ARBA" id="ARBA00023196"/>
    </source>
</evidence>
<dbReference type="EMBL" id="ARZA01000273">
    <property type="protein sequence ID" value="EOC99449.1"/>
    <property type="molecule type" value="Genomic_DNA"/>
</dbReference>
<dbReference type="PANTHER" id="PTHR11910">
    <property type="entry name" value="ATP SYNTHASE DELTA CHAIN"/>
    <property type="match status" value="1"/>
</dbReference>
<keyword evidence="8" id="KW-1003">Cell membrane</keyword>